<gene>
    <name evidence="1" type="ORF">MUY34_14055</name>
</gene>
<dbReference type="Proteomes" id="UP001203687">
    <property type="component" value="Unassembled WGS sequence"/>
</dbReference>
<proteinExistence type="predicted"/>
<evidence type="ECO:0000313" key="2">
    <source>
        <dbReference type="Proteomes" id="UP001203687"/>
    </source>
</evidence>
<dbReference type="RefSeq" id="WP_204344502.1">
    <property type="nucleotide sequence ID" value="NZ_JACNMJ010000001.1"/>
</dbReference>
<dbReference type="Gene3D" id="3.40.630.30">
    <property type="match status" value="1"/>
</dbReference>
<comment type="caution">
    <text evidence="1">The sequence shown here is derived from an EMBL/GenBank/DDBJ whole genome shotgun (WGS) entry which is preliminary data.</text>
</comment>
<keyword evidence="1" id="KW-0808">Transferase</keyword>
<reference evidence="1" key="1">
    <citation type="submission" date="2022-04" db="EMBL/GenBank/DDBJ databases">
        <authorList>
            <person name="Ren T."/>
        </authorList>
    </citation>
    <scope>NUCLEOTIDE SEQUENCE</scope>
    <source>
        <strain evidence="1">F63249</strain>
    </source>
</reference>
<evidence type="ECO:0000313" key="1">
    <source>
        <dbReference type="EMBL" id="MCK8481751.1"/>
    </source>
</evidence>
<dbReference type="GO" id="GO:0016746">
    <property type="term" value="F:acyltransferase activity"/>
    <property type="evidence" value="ECO:0007669"/>
    <property type="project" value="UniProtKB-KW"/>
</dbReference>
<keyword evidence="1" id="KW-0012">Acyltransferase</keyword>
<dbReference type="EC" id="2.3.1.-" evidence="1"/>
<keyword evidence="2" id="KW-1185">Reference proteome</keyword>
<dbReference type="SUPFAM" id="SSF55729">
    <property type="entry name" value="Acyl-CoA N-acyltransferases (Nat)"/>
    <property type="match status" value="1"/>
</dbReference>
<sequence length="388" mass="45425">MIHYKLYNSVADLPNSWDELHVDDIFLKTPFLKALENSSPTNISTYFLGVFVSDSLVGIATIQRVEMYLDDVFRKTSNQFFKRCGKMLISKIVKGNALIVGNLMHTGQHGLFFDSSALSQDEFLNCISEGIKELTTTIKKNYGKKIRIIGFKDYFENDSIHHSTSFFRSHKLYKAKVQPNMIFDVSPDWNSPEDYVSAFNKKYRRRYKTARKKCTDIHCKELNLQDVKTFSKTLYELYENVSDNAGVNSFKLHQNHFYSLKLQLQDTFKVFGYFLNDDLVGFYTLIRNHDKLETYFLGYKQDLQHQYQMYLNMLFDMVFYGISNQYKTVIFARTAMEIKSSVGAQPHDMYIYLKHTNNVIANTILKLVVKYANPIRDWEERHPFGVSQ</sequence>
<organism evidence="1 2">
    <name type="scientific">Psychroserpens algicola</name>
    <dbReference type="NCBI Taxonomy" id="1719034"/>
    <lineage>
        <taxon>Bacteria</taxon>
        <taxon>Pseudomonadati</taxon>
        <taxon>Bacteroidota</taxon>
        <taxon>Flavobacteriia</taxon>
        <taxon>Flavobacteriales</taxon>
        <taxon>Flavobacteriaceae</taxon>
        <taxon>Psychroserpens</taxon>
    </lineage>
</organism>
<accession>A0ABT0HBN9</accession>
<dbReference type="InterPro" id="IPR016181">
    <property type="entry name" value="Acyl_CoA_acyltransferase"/>
</dbReference>
<protein>
    <submittedName>
        <fullName evidence="1">GNAT family N-acetyltransferase</fullName>
        <ecNumber evidence="1">2.3.1.-</ecNumber>
    </submittedName>
</protein>
<dbReference type="EMBL" id="JALPQF010000015">
    <property type="protein sequence ID" value="MCK8481751.1"/>
    <property type="molecule type" value="Genomic_DNA"/>
</dbReference>
<name>A0ABT0HBN9_9FLAO</name>